<keyword evidence="4 5" id="KW-0460">Magnesium</keyword>
<dbReference type="PANTHER" id="PTHR10286">
    <property type="entry name" value="INORGANIC PYROPHOSPHATASE"/>
    <property type="match status" value="1"/>
</dbReference>
<feature type="binding site" evidence="5">
    <location>
        <position position="44"/>
    </location>
    <ligand>
        <name>substrate</name>
    </ligand>
</feature>
<dbReference type="InterPro" id="IPR008162">
    <property type="entry name" value="Pyrophosphatase"/>
</dbReference>
<protein>
    <recommendedName>
        <fullName evidence="5">Inorganic pyrophosphatase</fullName>
        <ecNumber evidence="5">3.6.1.1</ecNumber>
    </recommendedName>
    <alternativeName>
        <fullName evidence="5">Pyrophosphate phospho-hydrolase</fullName>
        <shortName evidence="5">PPase</shortName>
    </alternativeName>
</protein>
<evidence type="ECO:0000313" key="6">
    <source>
        <dbReference type="EMBL" id="WWR11351.1"/>
    </source>
</evidence>
<dbReference type="GO" id="GO:0004427">
    <property type="term" value="F:inorganic diphosphate phosphatase activity"/>
    <property type="evidence" value="ECO:0007669"/>
    <property type="project" value="UniProtKB-EC"/>
</dbReference>
<feature type="binding site" evidence="5">
    <location>
        <position position="142"/>
    </location>
    <ligand>
        <name>substrate</name>
    </ligand>
</feature>
<feature type="binding site" evidence="5">
    <location>
        <position position="66"/>
    </location>
    <ligand>
        <name>Mg(2+)</name>
        <dbReference type="ChEBI" id="CHEBI:18420"/>
        <label>1</label>
    </ligand>
</feature>
<comment type="subcellular location">
    <subcellularLocation>
        <location evidence="5">Cytoplasm</location>
    </subcellularLocation>
</comment>
<comment type="subunit">
    <text evidence="5">Homohexamer.</text>
</comment>
<keyword evidence="3 5" id="KW-0378">Hydrolase</keyword>
<evidence type="ECO:0000256" key="1">
    <source>
        <dbReference type="ARBA" id="ARBA00001946"/>
    </source>
</evidence>
<dbReference type="Gene3D" id="3.90.80.10">
    <property type="entry name" value="Inorganic pyrophosphatase"/>
    <property type="match status" value="1"/>
</dbReference>
<dbReference type="PROSITE" id="PS00387">
    <property type="entry name" value="PPASE"/>
    <property type="match status" value="1"/>
</dbReference>
<dbReference type="Proteomes" id="UP001368618">
    <property type="component" value="Chromosome"/>
</dbReference>
<feature type="binding site" evidence="5">
    <location>
        <position position="56"/>
    </location>
    <ligand>
        <name>substrate</name>
    </ligand>
</feature>
<accession>A0ABZ2GYL2</accession>
<evidence type="ECO:0000256" key="2">
    <source>
        <dbReference type="ARBA" id="ARBA00022723"/>
    </source>
</evidence>
<sequence>MNLTNINIGNNVPNEINIIIEIPMYSKPIKYEIDKKTETLFVDRFLSTSMCYPSNYGYIPNTLSEDGDPIDALVITPIPLVSYSVITCRPIGLLEMHDEAGIDIKILTVPITKITKYYKNIQSYKDLPESLLSSLKHFFQHYKDLEENKWVTIGNWKNKNSAIQIILNGIKNFNNIK</sequence>
<feature type="binding site" evidence="5">
    <location>
        <position position="71"/>
    </location>
    <ligand>
        <name>Mg(2+)</name>
        <dbReference type="ChEBI" id="CHEBI:18420"/>
        <label>2</label>
    </ligand>
</feature>
<dbReference type="EC" id="3.6.1.1" evidence="5"/>
<dbReference type="InterPro" id="IPR036649">
    <property type="entry name" value="Pyrophosphatase_sf"/>
</dbReference>
<comment type="cofactor">
    <cofactor evidence="1 5">
        <name>Mg(2+)</name>
        <dbReference type="ChEBI" id="CHEBI:18420"/>
    </cofactor>
</comment>
<evidence type="ECO:0000256" key="5">
    <source>
        <dbReference type="HAMAP-Rule" id="MF_00209"/>
    </source>
</evidence>
<organism evidence="6 7">
    <name type="scientific">Candidatus Legionella polyplacis</name>
    <dbReference type="NCBI Taxonomy" id="2005262"/>
    <lineage>
        <taxon>Bacteria</taxon>
        <taxon>Pseudomonadati</taxon>
        <taxon>Pseudomonadota</taxon>
        <taxon>Gammaproteobacteria</taxon>
        <taxon>Legionellales</taxon>
        <taxon>Legionellaceae</taxon>
        <taxon>Legionella</taxon>
    </lineage>
</organism>
<reference evidence="6" key="1">
    <citation type="submission" date="2023-09" db="EMBL/GenBank/DDBJ databases">
        <title>Genomes of two closely related lineages of the louse Polyplax serrata with different host specificities.</title>
        <authorList>
            <person name="Martinu J."/>
            <person name="Tarabai H."/>
            <person name="Stefka J."/>
            <person name="Hypsa V."/>
        </authorList>
    </citation>
    <scope>NUCLEOTIDE SEQUENCE [LARGE SCALE GENOMIC DNA]</scope>
    <source>
        <strain evidence="6">98ZLc_SE</strain>
    </source>
</reference>
<comment type="function">
    <text evidence="5">Catalyzes the hydrolysis of inorganic pyrophosphate (PPi) forming two phosphate ions.</text>
</comment>
<evidence type="ECO:0000313" key="7">
    <source>
        <dbReference type="Proteomes" id="UP001368618"/>
    </source>
</evidence>
<feature type="binding site" evidence="5">
    <location>
        <position position="103"/>
    </location>
    <ligand>
        <name>Mg(2+)</name>
        <dbReference type="ChEBI" id="CHEBI:18420"/>
        <label>1</label>
    </ligand>
</feature>
<feature type="binding site" evidence="5">
    <location>
        <position position="71"/>
    </location>
    <ligand>
        <name>Mg(2+)</name>
        <dbReference type="ChEBI" id="CHEBI:18420"/>
        <label>1</label>
    </ligand>
</feature>
<dbReference type="NCBIfam" id="NF002317">
    <property type="entry name" value="PRK01250.1"/>
    <property type="match status" value="1"/>
</dbReference>
<feature type="binding site" evidence="5">
    <location>
        <position position="30"/>
    </location>
    <ligand>
        <name>substrate</name>
    </ligand>
</feature>
<gene>
    <name evidence="5 6" type="primary">ppa</name>
    <name evidence="6" type="ORF">RQL39_01475</name>
</gene>
<dbReference type="HAMAP" id="MF_00209">
    <property type="entry name" value="Inorganic_PPase"/>
    <property type="match status" value="1"/>
</dbReference>
<dbReference type="RefSeq" id="WP_338515952.1">
    <property type="nucleotide sequence ID" value="NZ_CP135137.1"/>
</dbReference>
<name>A0ABZ2GYL2_9GAMM</name>
<dbReference type="Pfam" id="PF00719">
    <property type="entry name" value="Pyrophosphatase"/>
    <property type="match status" value="1"/>
</dbReference>
<comment type="catalytic activity">
    <reaction evidence="5">
        <text>diphosphate + H2O = 2 phosphate + H(+)</text>
        <dbReference type="Rhea" id="RHEA:24576"/>
        <dbReference type="ChEBI" id="CHEBI:15377"/>
        <dbReference type="ChEBI" id="CHEBI:15378"/>
        <dbReference type="ChEBI" id="CHEBI:33019"/>
        <dbReference type="ChEBI" id="CHEBI:43474"/>
        <dbReference type="EC" id="3.6.1.1"/>
    </reaction>
</comment>
<dbReference type="SUPFAM" id="SSF50324">
    <property type="entry name" value="Inorganic pyrophosphatase"/>
    <property type="match status" value="1"/>
</dbReference>
<comment type="similarity">
    <text evidence="5">Belongs to the PPase family.</text>
</comment>
<proteinExistence type="inferred from homology"/>
<dbReference type="CDD" id="cd00412">
    <property type="entry name" value="pyrophosphatase"/>
    <property type="match status" value="1"/>
</dbReference>
<dbReference type="EMBL" id="CP135137">
    <property type="protein sequence ID" value="WWR11351.1"/>
    <property type="molecule type" value="Genomic_DNA"/>
</dbReference>
<keyword evidence="2 5" id="KW-0479">Metal-binding</keyword>
<keyword evidence="5" id="KW-0963">Cytoplasm</keyword>
<evidence type="ECO:0000256" key="3">
    <source>
        <dbReference type="ARBA" id="ARBA00022801"/>
    </source>
</evidence>
<evidence type="ECO:0000256" key="4">
    <source>
        <dbReference type="ARBA" id="ARBA00022842"/>
    </source>
</evidence>
<keyword evidence="7" id="KW-1185">Reference proteome</keyword>